<sequence>MDVVSPENSRESLTVRRQRATRSRIATAAAQRVAENGLAGVTVEQIAAAAEVGRATFFRYFSSKEDAVAEGMTTRWLDAITAVIAKQPAGLSASDAVIAGFGDLGDGFEAISAQVRDLAILTRSSPALSAWTLQIYLRYEAVIADLVAPRIGDLTADDPRPRLIGALAMASVRIALDDWLLHGGSLPVRVRSALSALRVD</sequence>
<dbReference type="Gene3D" id="1.10.357.10">
    <property type="entry name" value="Tetracycline Repressor, domain 2"/>
    <property type="match status" value="1"/>
</dbReference>
<dbReference type="InterPro" id="IPR050109">
    <property type="entry name" value="HTH-type_TetR-like_transc_reg"/>
</dbReference>
<dbReference type="EMBL" id="MVIM01000012">
    <property type="protein sequence ID" value="ORB63131.1"/>
    <property type="molecule type" value="Genomic_DNA"/>
</dbReference>
<keyword evidence="3" id="KW-0804">Transcription</keyword>
<dbReference type="GO" id="GO:0000976">
    <property type="term" value="F:transcription cis-regulatory region binding"/>
    <property type="evidence" value="ECO:0007669"/>
    <property type="project" value="TreeGrafter"/>
</dbReference>
<evidence type="ECO:0000256" key="2">
    <source>
        <dbReference type="ARBA" id="ARBA00023125"/>
    </source>
</evidence>
<dbReference type="InterPro" id="IPR001647">
    <property type="entry name" value="HTH_TetR"/>
</dbReference>
<evidence type="ECO:0000256" key="4">
    <source>
        <dbReference type="PROSITE-ProRule" id="PRU00335"/>
    </source>
</evidence>
<evidence type="ECO:0000259" key="5">
    <source>
        <dbReference type="PROSITE" id="PS50977"/>
    </source>
</evidence>
<dbReference type="Pfam" id="PF00440">
    <property type="entry name" value="TetR_N"/>
    <property type="match status" value="1"/>
</dbReference>
<dbReference type="InterPro" id="IPR009057">
    <property type="entry name" value="Homeodomain-like_sf"/>
</dbReference>
<evidence type="ECO:0000256" key="1">
    <source>
        <dbReference type="ARBA" id="ARBA00023015"/>
    </source>
</evidence>
<organism evidence="6 7">
    <name type="scientific">Mycolicibacterium tusciae</name>
    <dbReference type="NCBI Taxonomy" id="75922"/>
    <lineage>
        <taxon>Bacteria</taxon>
        <taxon>Bacillati</taxon>
        <taxon>Actinomycetota</taxon>
        <taxon>Actinomycetes</taxon>
        <taxon>Mycobacteriales</taxon>
        <taxon>Mycobacteriaceae</taxon>
        <taxon>Mycolicibacterium</taxon>
    </lineage>
</organism>
<reference evidence="6 7" key="1">
    <citation type="submission" date="2017-02" db="EMBL/GenBank/DDBJ databases">
        <title>The new phylogeny of genus Mycobacterium.</title>
        <authorList>
            <person name="Tortoli E."/>
            <person name="Trovato A."/>
            <person name="Cirillo D.M."/>
        </authorList>
    </citation>
    <scope>NUCLEOTIDE SEQUENCE [LARGE SCALE GENOMIC DNA]</scope>
    <source>
        <strain evidence="6 7">DSM 44338</strain>
    </source>
</reference>
<protein>
    <submittedName>
        <fullName evidence="6">TetR family transcriptional regulator</fullName>
    </submittedName>
</protein>
<dbReference type="AlphaFoldDB" id="A0A1X0JK18"/>
<dbReference type="InterPro" id="IPR041347">
    <property type="entry name" value="MftR_C"/>
</dbReference>
<dbReference type="PROSITE" id="PS01081">
    <property type="entry name" value="HTH_TETR_1"/>
    <property type="match status" value="1"/>
</dbReference>
<accession>A0A1X0JK18</accession>
<comment type="caution">
    <text evidence="6">The sequence shown here is derived from an EMBL/GenBank/DDBJ whole genome shotgun (WGS) entry which is preliminary data.</text>
</comment>
<dbReference type="OrthoDB" id="3787664at2"/>
<dbReference type="PANTHER" id="PTHR30055:SF234">
    <property type="entry name" value="HTH-TYPE TRANSCRIPTIONAL REGULATOR BETI"/>
    <property type="match status" value="1"/>
</dbReference>
<dbReference type="InterPro" id="IPR023772">
    <property type="entry name" value="DNA-bd_HTH_TetR-type_CS"/>
</dbReference>
<evidence type="ECO:0000256" key="3">
    <source>
        <dbReference type="ARBA" id="ARBA00023163"/>
    </source>
</evidence>
<keyword evidence="2 4" id="KW-0238">DNA-binding</keyword>
<keyword evidence="1" id="KW-0805">Transcription regulation</keyword>
<dbReference type="PANTHER" id="PTHR30055">
    <property type="entry name" value="HTH-TYPE TRANSCRIPTIONAL REGULATOR RUTR"/>
    <property type="match status" value="1"/>
</dbReference>
<feature type="DNA-binding region" description="H-T-H motif" evidence="4">
    <location>
        <begin position="42"/>
        <end position="61"/>
    </location>
</feature>
<feature type="domain" description="HTH tetR-type" evidence="5">
    <location>
        <begin position="19"/>
        <end position="79"/>
    </location>
</feature>
<dbReference type="SUPFAM" id="SSF46689">
    <property type="entry name" value="Homeodomain-like"/>
    <property type="match status" value="1"/>
</dbReference>
<dbReference type="GO" id="GO:0003700">
    <property type="term" value="F:DNA-binding transcription factor activity"/>
    <property type="evidence" value="ECO:0007669"/>
    <property type="project" value="TreeGrafter"/>
</dbReference>
<proteinExistence type="predicted"/>
<name>A0A1X0JK18_9MYCO</name>
<dbReference type="Proteomes" id="UP000192411">
    <property type="component" value="Unassembled WGS sequence"/>
</dbReference>
<dbReference type="PRINTS" id="PR00455">
    <property type="entry name" value="HTHTETR"/>
</dbReference>
<dbReference type="RefSeq" id="WP_083127508.1">
    <property type="nucleotide sequence ID" value="NZ_MVIM01000012.1"/>
</dbReference>
<evidence type="ECO:0000313" key="6">
    <source>
        <dbReference type="EMBL" id="ORB63131.1"/>
    </source>
</evidence>
<dbReference type="STRING" id="75922.BST47_20620"/>
<dbReference type="PROSITE" id="PS50977">
    <property type="entry name" value="HTH_TETR_2"/>
    <property type="match status" value="1"/>
</dbReference>
<gene>
    <name evidence="6" type="ORF">BST47_20620</name>
</gene>
<dbReference type="Pfam" id="PF17754">
    <property type="entry name" value="TetR_C_14"/>
    <property type="match status" value="1"/>
</dbReference>
<evidence type="ECO:0000313" key="7">
    <source>
        <dbReference type="Proteomes" id="UP000192411"/>
    </source>
</evidence>
<keyword evidence="7" id="KW-1185">Reference proteome</keyword>